<evidence type="ECO:0000256" key="1">
    <source>
        <dbReference type="SAM" id="SignalP"/>
    </source>
</evidence>
<proteinExistence type="predicted"/>
<dbReference type="EMBL" id="NASZ01000004">
    <property type="protein sequence ID" value="MBD0724537.1"/>
    <property type="molecule type" value="Genomic_DNA"/>
</dbReference>
<dbReference type="Proteomes" id="UP000661715">
    <property type="component" value="Unassembled WGS sequence"/>
</dbReference>
<reference evidence="2 3" key="1">
    <citation type="journal article" date="2020" name="Microbiol. Res.">
        <title>Flavobacterium pokkalii sp. nov., a novel plant growth promoting native rhizobacteria isolated from pokkali rice grown in coastal saline affected agricultural regions of southern India, Kerala.</title>
        <authorList>
            <person name="Menon R.R."/>
            <person name="Kumari S."/>
            <person name="Viver T."/>
            <person name="Rameshkumar N."/>
        </authorList>
    </citation>
    <scope>NUCLEOTIDE SEQUENCE [LARGE SCALE GENOMIC DNA]</scope>
    <source>
        <strain evidence="2 3">L1I52</strain>
    </source>
</reference>
<organism evidence="2 3">
    <name type="scientific">Flavobacterium pokkalii</name>
    <dbReference type="NCBI Taxonomy" id="1940408"/>
    <lineage>
        <taxon>Bacteria</taxon>
        <taxon>Pseudomonadati</taxon>
        <taxon>Bacteroidota</taxon>
        <taxon>Flavobacteriia</taxon>
        <taxon>Flavobacteriales</taxon>
        <taxon>Flavobacteriaceae</taxon>
        <taxon>Flavobacterium</taxon>
    </lineage>
</organism>
<keyword evidence="1" id="KW-0732">Signal</keyword>
<evidence type="ECO:0000313" key="2">
    <source>
        <dbReference type="EMBL" id="MBD0724537.1"/>
    </source>
</evidence>
<gene>
    <name evidence="2" type="ORF">B6A10_05025</name>
</gene>
<name>A0ABR7UQ32_9FLAO</name>
<dbReference type="RefSeq" id="WP_188219950.1">
    <property type="nucleotide sequence ID" value="NZ_NASZ01000004.1"/>
</dbReference>
<comment type="caution">
    <text evidence="2">The sequence shown here is derived from an EMBL/GenBank/DDBJ whole genome shotgun (WGS) entry which is preliminary data.</text>
</comment>
<protein>
    <submittedName>
        <fullName evidence="2">Uncharacterized protein</fullName>
    </submittedName>
</protein>
<keyword evidence="3" id="KW-1185">Reference proteome</keyword>
<feature type="signal peptide" evidence="1">
    <location>
        <begin position="1"/>
        <end position="19"/>
    </location>
</feature>
<accession>A0ABR7UQ32</accession>
<feature type="chain" id="PRO_5046736265" evidence="1">
    <location>
        <begin position="20"/>
        <end position="112"/>
    </location>
</feature>
<evidence type="ECO:0000313" key="3">
    <source>
        <dbReference type="Proteomes" id="UP000661715"/>
    </source>
</evidence>
<sequence>MKKLFLSVIVTLFMNTAFAAVGSPNRDKDYEKTFKELAELLNTYSNFESLREEVVVKVKIAINENHEIVVMSTDAANSELSYYIKNSLNYQKLAANELEIGNKLVFLVKFAK</sequence>